<proteinExistence type="inferred from homology"/>
<comment type="similarity">
    <text evidence="2">Belongs to the tetraspanin (TM4SF) family.</text>
</comment>
<dbReference type="Proteomes" id="UP000694888">
    <property type="component" value="Unplaced"/>
</dbReference>
<dbReference type="Pfam" id="PF00335">
    <property type="entry name" value="Tetraspanin"/>
    <property type="match status" value="1"/>
</dbReference>
<feature type="transmembrane region" description="Helical" evidence="6">
    <location>
        <begin position="9"/>
        <end position="31"/>
    </location>
</feature>
<keyword evidence="5 6" id="KW-0472">Membrane</keyword>
<feature type="transmembrane region" description="Helical" evidence="6">
    <location>
        <begin position="51"/>
        <end position="74"/>
    </location>
</feature>
<dbReference type="InterPro" id="IPR018499">
    <property type="entry name" value="Tetraspanin/Peripherin"/>
</dbReference>
<feature type="transmembrane region" description="Helical" evidence="6">
    <location>
        <begin position="81"/>
        <end position="105"/>
    </location>
</feature>
<protein>
    <submittedName>
        <fullName evidence="8">Tetraspanin-6</fullName>
    </submittedName>
</protein>
<evidence type="ECO:0000256" key="4">
    <source>
        <dbReference type="ARBA" id="ARBA00022989"/>
    </source>
</evidence>
<keyword evidence="7" id="KW-1185">Reference proteome</keyword>
<keyword evidence="3 6" id="KW-0812">Transmembrane</keyword>
<evidence type="ECO:0000256" key="1">
    <source>
        <dbReference type="ARBA" id="ARBA00004141"/>
    </source>
</evidence>
<dbReference type="PANTHER" id="PTHR19282">
    <property type="entry name" value="TETRASPANIN"/>
    <property type="match status" value="1"/>
</dbReference>
<dbReference type="InterPro" id="IPR000301">
    <property type="entry name" value="Tetraspanin_animals"/>
</dbReference>
<feature type="transmembrane region" description="Helical" evidence="6">
    <location>
        <begin position="261"/>
        <end position="288"/>
    </location>
</feature>
<evidence type="ECO:0000256" key="5">
    <source>
        <dbReference type="ARBA" id="ARBA00023136"/>
    </source>
</evidence>
<evidence type="ECO:0000313" key="7">
    <source>
        <dbReference type="Proteomes" id="UP000694888"/>
    </source>
</evidence>
<name>A0ABM0JW54_APLCA</name>
<dbReference type="Gene3D" id="1.10.1450.10">
    <property type="entry name" value="Tetraspanin"/>
    <property type="match status" value="1"/>
</dbReference>
<dbReference type="PRINTS" id="PR00259">
    <property type="entry name" value="TMFOUR"/>
</dbReference>
<dbReference type="PANTHER" id="PTHR19282:SF452">
    <property type="entry name" value="LD03691P"/>
    <property type="match status" value="1"/>
</dbReference>
<evidence type="ECO:0000256" key="6">
    <source>
        <dbReference type="SAM" id="Phobius"/>
    </source>
</evidence>
<dbReference type="GeneID" id="101853015"/>
<gene>
    <name evidence="8" type="primary">LOC101853015</name>
</gene>
<comment type="subcellular location">
    <subcellularLocation>
        <location evidence="1">Membrane</location>
        <topology evidence="1">Multi-pass membrane protein</topology>
    </subcellularLocation>
</comment>
<evidence type="ECO:0000256" key="2">
    <source>
        <dbReference type="ARBA" id="ARBA00006840"/>
    </source>
</evidence>
<accession>A0ABM0JW54</accession>
<dbReference type="PIRSF" id="PIRSF002419">
    <property type="entry name" value="Tetraspanin"/>
    <property type="match status" value="1"/>
</dbReference>
<reference evidence="8" key="1">
    <citation type="submission" date="2025-08" db="UniProtKB">
        <authorList>
            <consortium name="RefSeq"/>
        </authorList>
    </citation>
    <scope>IDENTIFICATION</scope>
</reference>
<evidence type="ECO:0000313" key="8">
    <source>
        <dbReference type="RefSeq" id="XP_005102916.1"/>
    </source>
</evidence>
<keyword evidence="4 6" id="KW-1133">Transmembrane helix</keyword>
<evidence type="ECO:0000256" key="3">
    <source>
        <dbReference type="ARBA" id="ARBA00022692"/>
    </source>
</evidence>
<organism evidence="7 8">
    <name type="scientific">Aplysia californica</name>
    <name type="common">California sea hare</name>
    <dbReference type="NCBI Taxonomy" id="6500"/>
    <lineage>
        <taxon>Eukaryota</taxon>
        <taxon>Metazoa</taxon>
        <taxon>Spiralia</taxon>
        <taxon>Lophotrochozoa</taxon>
        <taxon>Mollusca</taxon>
        <taxon>Gastropoda</taxon>
        <taxon>Heterobranchia</taxon>
        <taxon>Euthyneura</taxon>
        <taxon>Tectipleura</taxon>
        <taxon>Aplysiida</taxon>
        <taxon>Aplysioidea</taxon>
        <taxon>Aplysiidae</taxon>
        <taxon>Aplysia</taxon>
    </lineage>
</organism>
<sequence length="303" mass="34699">MGLLNCFKILLYIFNIVFIAVGLTLIGIGIWTAVTKVYVSFVIGDTLFSAASYMLIGVGVVLITVCIIGICGLMKADTRWLLIYFGFLIFCFIILLTAAILAIVFRSEVENVMADNMRKSLVKSYAKDKEITDAWDQLQKDLQCCAISRTPITSTSGMQFQYVDDTYPIQAEIEYQDSWPIYKRTEFYRRQLNVGPQQRKYVPVSCCVYDNTLEDFLNKDVCQYFPNGPPYNYELMLTNRYVNYEGCYEKAKALVLNQSDIIVAIGFVFGFIMIAGMVLTFLLVRWMTTEADEISRRRRPDNL</sequence>
<dbReference type="InterPro" id="IPR008952">
    <property type="entry name" value="Tetraspanin_EC2_sf"/>
</dbReference>
<dbReference type="RefSeq" id="XP_005102916.1">
    <property type="nucleotide sequence ID" value="XM_005102859.2"/>
</dbReference>